<reference evidence="1" key="1">
    <citation type="submission" date="2024-01" db="EMBL/GenBank/DDBJ databases">
        <title>Bank of Algae and Cyanobacteria of the Azores (BACA) strain genomes.</title>
        <authorList>
            <person name="Luz R."/>
            <person name="Cordeiro R."/>
            <person name="Fonseca A."/>
            <person name="Goncalves V."/>
        </authorList>
    </citation>
    <scope>NUCLEOTIDE SEQUENCE</scope>
    <source>
        <strain evidence="1">BACA0141</strain>
    </source>
</reference>
<evidence type="ECO:0000313" key="2">
    <source>
        <dbReference type="Proteomes" id="UP001333818"/>
    </source>
</evidence>
<dbReference type="AlphaFoldDB" id="A0AAW9Q6J6"/>
<keyword evidence="2" id="KW-1185">Reference proteome</keyword>
<sequence>MDNFEENIRGFKITKYSRHLFTFVGELTLPQDFHAEDLPNSGWYICFDYGLGKVEKKVFDSSIRLGRP</sequence>
<protein>
    <submittedName>
        <fullName evidence="1">Uncharacterized protein</fullName>
    </submittedName>
</protein>
<name>A0AAW9Q6J6_9CYAN</name>
<evidence type="ECO:0000313" key="1">
    <source>
        <dbReference type="EMBL" id="MEE3718561.1"/>
    </source>
</evidence>
<dbReference type="Proteomes" id="UP001333818">
    <property type="component" value="Unassembled WGS sequence"/>
</dbReference>
<accession>A0AAW9Q6J6</accession>
<organism evidence="1 2">
    <name type="scientific">Tumidithrix elongata BACA0141</name>
    <dbReference type="NCBI Taxonomy" id="2716417"/>
    <lineage>
        <taxon>Bacteria</taxon>
        <taxon>Bacillati</taxon>
        <taxon>Cyanobacteriota</taxon>
        <taxon>Cyanophyceae</taxon>
        <taxon>Pseudanabaenales</taxon>
        <taxon>Pseudanabaenaceae</taxon>
        <taxon>Tumidithrix</taxon>
        <taxon>Tumidithrix elongata</taxon>
    </lineage>
</organism>
<comment type="caution">
    <text evidence="1">The sequence shown here is derived from an EMBL/GenBank/DDBJ whole genome shotgun (WGS) entry which is preliminary data.</text>
</comment>
<proteinExistence type="predicted"/>
<dbReference type="EMBL" id="JAZBJZ010000083">
    <property type="protein sequence ID" value="MEE3718561.1"/>
    <property type="molecule type" value="Genomic_DNA"/>
</dbReference>
<dbReference type="RefSeq" id="WP_330484994.1">
    <property type="nucleotide sequence ID" value="NZ_JAZBJZ010000083.1"/>
</dbReference>
<gene>
    <name evidence="1" type="ORF">V2H45_17615</name>
</gene>